<evidence type="ECO:0000313" key="2">
    <source>
        <dbReference type="EMBL" id="KAF0710742.1"/>
    </source>
</evidence>
<comment type="caution">
    <text evidence="2">The sequence shown here is derived from an EMBL/GenBank/DDBJ whole genome shotgun (WGS) entry which is preliminary data.</text>
</comment>
<organism evidence="2 3">
    <name type="scientific">Aphis craccivora</name>
    <name type="common">Cowpea aphid</name>
    <dbReference type="NCBI Taxonomy" id="307492"/>
    <lineage>
        <taxon>Eukaryota</taxon>
        <taxon>Metazoa</taxon>
        <taxon>Ecdysozoa</taxon>
        <taxon>Arthropoda</taxon>
        <taxon>Hexapoda</taxon>
        <taxon>Insecta</taxon>
        <taxon>Pterygota</taxon>
        <taxon>Neoptera</taxon>
        <taxon>Paraneoptera</taxon>
        <taxon>Hemiptera</taxon>
        <taxon>Sternorrhyncha</taxon>
        <taxon>Aphidomorpha</taxon>
        <taxon>Aphidoidea</taxon>
        <taxon>Aphididae</taxon>
        <taxon>Aphidini</taxon>
        <taxon>Aphis</taxon>
        <taxon>Aphis</taxon>
    </lineage>
</organism>
<accession>A0A6G0VXL3</accession>
<keyword evidence="3" id="KW-1185">Reference proteome</keyword>
<dbReference type="OrthoDB" id="6416242at2759"/>
<dbReference type="AlphaFoldDB" id="A0A6G0VXL3"/>
<feature type="region of interest" description="Disordered" evidence="1">
    <location>
        <begin position="1"/>
        <end position="80"/>
    </location>
</feature>
<reference evidence="2 3" key="1">
    <citation type="submission" date="2019-08" db="EMBL/GenBank/DDBJ databases">
        <title>Whole genome of Aphis craccivora.</title>
        <authorList>
            <person name="Voronova N.V."/>
            <person name="Shulinski R.S."/>
            <person name="Bandarenka Y.V."/>
            <person name="Zhorov D.G."/>
            <person name="Warner D."/>
        </authorList>
    </citation>
    <scope>NUCLEOTIDE SEQUENCE [LARGE SCALE GENOMIC DNA]</scope>
    <source>
        <strain evidence="2">180601</strain>
        <tissue evidence="2">Whole Body</tissue>
    </source>
</reference>
<feature type="compositionally biased region" description="Basic and acidic residues" evidence="1">
    <location>
        <begin position="53"/>
        <end position="67"/>
    </location>
</feature>
<proteinExistence type="predicted"/>
<gene>
    <name evidence="2" type="ORF">FWK35_00023644</name>
</gene>
<evidence type="ECO:0000313" key="3">
    <source>
        <dbReference type="Proteomes" id="UP000478052"/>
    </source>
</evidence>
<dbReference type="EMBL" id="VUJU01011546">
    <property type="protein sequence ID" value="KAF0710742.1"/>
    <property type="molecule type" value="Genomic_DNA"/>
</dbReference>
<sequence>MLGTDVEKKQKMAWLPKRKKRNNLNESQTSANLFSEPDNLSEGSEEENIQSEQEQKHRETQNERNIEDNQDEATFSNAAADETYYEDIKRNKKQKQKTNNPSQQLVEILKENSIRKKRQYEEKCISQRHKITNQFENLDDMDMFFLILSAEIKCNQEPSSSVIYPNYPTQQLYVSTHSLAPSMSSLQTMPSVSSQSSALSTSSLHAMPSPIDSPNNYSLTTEQNYQTSVEQQFPAQDQTPIRPTLLQMMSIPHTQYE</sequence>
<dbReference type="Proteomes" id="UP000478052">
    <property type="component" value="Unassembled WGS sequence"/>
</dbReference>
<feature type="compositionally biased region" description="Basic and acidic residues" evidence="1">
    <location>
        <begin position="1"/>
        <end position="10"/>
    </location>
</feature>
<feature type="region of interest" description="Disordered" evidence="1">
    <location>
        <begin position="197"/>
        <end position="219"/>
    </location>
</feature>
<name>A0A6G0VXL3_APHCR</name>
<feature type="compositionally biased region" description="Polar residues" evidence="1">
    <location>
        <begin position="24"/>
        <end position="33"/>
    </location>
</feature>
<evidence type="ECO:0000256" key="1">
    <source>
        <dbReference type="SAM" id="MobiDB-lite"/>
    </source>
</evidence>
<protein>
    <submittedName>
        <fullName evidence="2">Uncharacterized protein</fullName>
    </submittedName>
</protein>